<evidence type="ECO:0000259" key="2">
    <source>
        <dbReference type="Pfam" id="PF10646"/>
    </source>
</evidence>
<dbReference type="Pfam" id="PF10646">
    <property type="entry name" value="Germane"/>
    <property type="match status" value="1"/>
</dbReference>
<dbReference type="EMBL" id="BNAU01000013">
    <property type="protein sequence ID" value="GHF28197.1"/>
    <property type="molecule type" value="Genomic_DNA"/>
</dbReference>
<evidence type="ECO:0000256" key="1">
    <source>
        <dbReference type="SAM" id="MobiDB-lite"/>
    </source>
</evidence>
<dbReference type="PROSITE" id="PS51257">
    <property type="entry name" value="PROKAR_LIPOPROTEIN"/>
    <property type="match status" value="1"/>
</dbReference>
<reference evidence="4" key="1">
    <citation type="journal article" date="2019" name="Int. J. Syst. Evol. Microbiol.">
        <title>The Global Catalogue of Microorganisms (GCM) 10K type strain sequencing project: providing services to taxonomists for standard genome sequencing and annotation.</title>
        <authorList>
            <consortium name="The Broad Institute Genomics Platform"/>
            <consortium name="The Broad Institute Genome Sequencing Center for Infectious Disease"/>
            <person name="Wu L."/>
            <person name="Ma J."/>
        </authorList>
    </citation>
    <scope>NUCLEOTIDE SEQUENCE [LARGE SCALE GENOMIC DNA]</scope>
    <source>
        <strain evidence="4">CGMCC 4.7677</strain>
    </source>
</reference>
<feature type="region of interest" description="Disordered" evidence="1">
    <location>
        <begin position="152"/>
        <end position="175"/>
    </location>
</feature>
<gene>
    <name evidence="3" type="ORF">GCM10017786_72850</name>
</gene>
<proteinExistence type="predicted"/>
<dbReference type="RefSeq" id="WP_191249197.1">
    <property type="nucleotide sequence ID" value="NZ_BNAU01000013.1"/>
</dbReference>
<feature type="domain" description="GerMN" evidence="2">
    <location>
        <begin position="56"/>
        <end position="122"/>
    </location>
</feature>
<evidence type="ECO:0000313" key="3">
    <source>
        <dbReference type="EMBL" id="GHF28197.1"/>
    </source>
</evidence>
<name>A0ABQ3JGH2_9PSEU</name>
<sequence>MRWIGLLLVLVLAGCGVRPTDPVSAGEPPVGAAPGPILVFLQAGKLQPVVRETGRLGTPAEAVALLLAGPTPQEDAAGLSSGLPPGAVGASVGALDQGIVTVNLTAPLGFLPELAKDQIVCTVIAVQAQTGADAANVLVRLVGAPGITQADEYTTTKARPDGTDSERGRSCPLVR</sequence>
<dbReference type="InterPro" id="IPR019606">
    <property type="entry name" value="GerMN"/>
</dbReference>
<dbReference type="Proteomes" id="UP000605897">
    <property type="component" value="Unassembled WGS sequence"/>
</dbReference>
<keyword evidence="4" id="KW-1185">Reference proteome</keyword>
<protein>
    <recommendedName>
        <fullName evidence="2">GerMN domain-containing protein</fullName>
    </recommendedName>
</protein>
<feature type="compositionally biased region" description="Basic and acidic residues" evidence="1">
    <location>
        <begin position="158"/>
        <end position="169"/>
    </location>
</feature>
<comment type="caution">
    <text evidence="3">The sequence shown here is derived from an EMBL/GenBank/DDBJ whole genome shotgun (WGS) entry which is preliminary data.</text>
</comment>
<accession>A0ABQ3JGH2</accession>
<organism evidence="3 4">
    <name type="scientific">Amycolatopsis deserti</name>
    <dbReference type="NCBI Taxonomy" id="185696"/>
    <lineage>
        <taxon>Bacteria</taxon>
        <taxon>Bacillati</taxon>
        <taxon>Actinomycetota</taxon>
        <taxon>Actinomycetes</taxon>
        <taxon>Pseudonocardiales</taxon>
        <taxon>Pseudonocardiaceae</taxon>
        <taxon>Amycolatopsis</taxon>
    </lineage>
</organism>
<evidence type="ECO:0000313" key="4">
    <source>
        <dbReference type="Proteomes" id="UP000605897"/>
    </source>
</evidence>